<feature type="transmembrane region" description="Helical" evidence="7">
    <location>
        <begin position="250"/>
        <end position="270"/>
    </location>
</feature>
<sequence>MKHLNFILGLFLVLVITTIAVFIGNHAWVTNLNISTLTLAIILGILCGNTFYPKIENSTHQGVTFAKGKLLRLGIVLYGFRITLQDIGQVGVNAVFADALMLIFTFLITYWIGIKLLKIDKQIVLLTGAGCSICGAAAIIASEPVVKAPSYKVSVAVALIVIFGTLSMFLYPLLYPILIEAINPHQFGIYIGSTVHEVAQVYAAGSNINANVADVAVVSKMIRVMMLAPFLLVLSYFLHKEEKQTQAIAIPYFALMFILVAVFNSFNLLPVEWVKILVQIDTILLMAAMAGLGLTTNISTVKQAGLKPLLLGFLVFVWLVVGGFGVNLLLYHLLG</sequence>
<dbReference type="AlphaFoldDB" id="A0A1V3IAP1"/>
<evidence type="ECO:0000256" key="4">
    <source>
        <dbReference type="ARBA" id="ARBA00022692"/>
    </source>
</evidence>
<dbReference type="STRING" id="1908258.BKK48_02305"/>
<feature type="transmembrane region" description="Helical" evidence="7">
    <location>
        <begin position="123"/>
        <end position="141"/>
    </location>
</feature>
<evidence type="ECO:0000256" key="7">
    <source>
        <dbReference type="SAM" id="Phobius"/>
    </source>
</evidence>
<reference evidence="8 9" key="1">
    <citation type="submission" date="2016-10" db="EMBL/GenBank/DDBJ databases">
        <title>Rodentibacter gen. nov. and new species.</title>
        <authorList>
            <person name="Christensen H."/>
        </authorList>
    </citation>
    <scope>NUCLEOTIDE SEQUENCE [LARGE SCALE GENOMIC DNA]</scope>
    <source>
        <strain evidence="8 9">Ac69</strain>
    </source>
</reference>
<gene>
    <name evidence="8" type="ORF">BKK48_02305</name>
</gene>
<dbReference type="Proteomes" id="UP000189437">
    <property type="component" value="Unassembled WGS sequence"/>
</dbReference>
<protein>
    <submittedName>
        <fullName evidence="8">Uncharacterized protein</fullName>
    </submittedName>
</protein>
<feature type="transmembrane region" description="Helical" evidence="7">
    <location>
        <begin position="34"/>
        <end position="52"/>
    </location>
</feature>
<dbReference type="OrthoDB" id="9805703at2"/>
<evidence type="ECO:0000313" key="9">
    <source>
        <dbReference type="Proteomes" id="UP000189437"/>
    </source>
</evidence>
<evidence type="ECO:0000256" key="1">
    <source>
        <dbReference type="ARBA" id="ARBA00004651"/>
    </source>
</evidence>
<dbReference type="NCBIfam" id="TIGR00698">
    <property type="entry name" value="YeiH family putative sulfate export transporter"/>
    <property type="match status" value="1"/>
</dbReference>
<evidence type="ECO:0000313" key="8">
    <source>
        <dbReference type="EMBL" id="OOF37139.1"/>
    </source>
</evidence>
<keyword evidence="3" id="KW-1003">Cell membrane</keyword>
<feature type="transmembrane region" description="Helical" evidence="7">
    <location>
        <begin position="276"/>
        <end position="298"/>
    </location>
</feature>
<dbReference type="GO" id="GO:0005886">
    <property type="term" value="C:plasma membrane"/>
    <property type="evidence" value="ECO:0007669"/>
    <property type="project" value="UniProtKB-SubCell"/>
</dbReference>
<organism evidence="8 9">
    <name type="scientific">Rodentibacter heidelbergensis</name>
    <dbReference type="NCBI Taxonomy" id="1908258"/>
    <lineage>
        <taxon>Bacteria</taxon>
        <taxon>Pseudomonadati</taxon>
        <taxon>Pseudomonadota</taxon>
        <taxon>Gammaproteobacteria</taxon>
        <taxon>Pasteurellales</taxon>
        <taxon>Pasteurellaceae</taxon>
        <taxon>Rodentibacter</taxon>
    </lineage>
</organism>
<dbReference type="RefSeq" id="WP_077426595.1">
    <property type="nucleotide sequence ID" value="NZ_MLHH01000005.1"/>
</dbReference>
<feature type="transmembrane region" description="Helical" evidence="7">
    <location>
        <begin position="90"/>
        <end position="111"/>
    </location>
</feature>
<proteinExistence type="inferred from homology"/>
<dbReference type="Pfam" id="PF03601">
    <property type="entry name" value="Cons_hypoth698"/>
    <property type="match status" value="1"/>
</dbReference>
<keyword evidence="9" id="KW-1185">Reference proteome</keyword>
<keyword evidence="6 7" id="KW-0472">Membrane</keyword>
<feature type="transmembrane region" description="Helical" evidence="7">
    <location>
        <begin position="7"/>
        <end position="28"/>
    </location>
</feature>
<evidence type="ECO:0000256" key="3">
    <source>
        <dbReference type="ARBA" id="ARBA00022475"/>
    </source>
</evidence>
<feature type="transmembrane region" description="Helical" evidence="7">
    <location>
        <begin position="217"/>
        <end position="238"/>
    </location>
</feature>
<dbReference type="EMBL" id="MLHH01000005">
    <property type="protein sequence ID" value="OOF37139.1"/>
    <property type="molecule type" value="Genomic_DNA"/>
</dbReference>
<name>A0A1V3IAP1_9PAST</name>
<dbReference type="PANTHER" id="PTHR30106:SF2">
    <property type="entry name" value="UPF0324 INNER MEMBRANE PROTEIN YEIH"/>
    <property type="match status" value="1"/>
</dbReference>
<dbReference type="InterPro" id="IPR018383">
    <property type="entry name" value="UPF0324_pro"/>
</dbReference>
<feature type="transmembrane region" description="Helical" evidence="7">
    <location>
        <begin position="153"/>
        <end position="175"/>
    </location>
</feature>
<evidence type="ECO:0000256" key="2">
    <source>
        <dbReference type="ARBA" id="ARBA00007977"/>
    </source>
</evidence>
<dbReference type="InterPro" id="IPR004630">
    <property type="entry name" value="UPF0324_YeiH-like"/>
</dbReference>
<keyword evidence="4 7" id="KW-0812">Transmembrane</keyword>
<comment type="caution">
    <text evidence="8">The sequence shown here is derived from an EMBL/GenBank/DDBJ whole genome shotgun (WGS) entry which is preliminary data.</text>
</comment>
<comment type="similarity">
    <text evidence="2">Belongs to the UPF0324 family.</text>
</comment>
<keyword evidence="5 7" id="KW-1133">Transmembrane helix</keyword>
<dbReference type="PANTHER" id="PTHR30106">
    <property type="entry name" value="INNER MEMBRANE PROTEIN YEIH-RELATED"/>
    <property type="match status" value="1"/>
</dbReference>
<comment type="subcellular location">
    <subcellularLocation>
        <location evidence="1">Cell membrane</location>
        <topology evidence="1">Multi-pass membrane protein</topology>
    </subcellularLocation>
</comment>
<evidence type="ECO:0000256" key="5">
    <source>
        <dbReference type="ARBA" id="ARBA00022989"/>
    </source>
</evidence>
<evidence type="ECO:0000256" key="6">
    <source>
        <dbReference type="ARBA" id="ARBA00023136"/>
    </source>
</evidence>
<feature type="transmembrane region" description="Helical" evidence="7">
    <location>
        <begin position="310"/>
        <end position="334"/>
    </location>
</feature>
<accession>A0A1V3IAP1</accession>